<sequence length="1724" mass="193643">MAHVTPPYFFDEFLQPVKRMVPTPRELSLGFTIKDLEWLHTRYYATDTARRDPAVHRYPMLAERLLINLIGKPALPLAGAFMLSPTPEAAKAVLYTPYGGLEVFDGHAALLDEVSARLRQTSQRVELLQFLSIGERDAIPIDALLTVSSAVISGAVMEDQEKTILAGQQRNVEATLDELLKFPSLSWMLDTLLGIMARPYFPRLNQRDTRVNFFSRASEGQDSRLLACEPLRDVLLQFYVKQAWPIDQTHTFFNIGHDTRAFTPAQLAQDQQRWDSVVEQTSGILSKLLNSLLQTYWNEDFQAGQSRLKFFAQVMSEKFRADLLFKQQNLILSTDESLQLRAMFLADQAARTAFAAQLRIEKVKIHAPYQHYVELASTLLISNSHAYLYTQSRGLQVLKDLNDLNDLLLAMLKTAGHEDELLNFLSLDERSVFIGMDQIQVSGQPIAGHVFQDMLGDIIAKQFNNLEHALGLYRRSGGSIDLAALLDSALDIRTMLDSRLLEHEAQGRWTVHPVISGNGRPTTVRAEKAKRHLQRLSAVDTAMALERSKHPTFRDLAAHALEVELTKRHLDLKARDVFINTYPTAAQEREERGPGMSSSMVEHFIARLARQTDALTNSPLTWFYDKRETGVAHKLHNLTIDSFNAVIEQVMTTFAQHDLRTLPQLLVDNNQPHLSQGLLQGLSGEAELGRLYKSLSPGNHALLDSVLNANSLSRQTRHGLNGFIPDAYGMTLKVGVATEPQALANCFVLTERGGMDPAHSGAALLWTPRCGYEAFASIKIMRDALEQRLQDPLARLPLMENLPVSKRIPHQPCQLGPLRRIDDHLINNRQHTYSHFLRDEIDHVLSMRLNAQRFQDCMDALIRRAPPSNLPRAIALARTLIHQQALPAWLGMARPSEQIQHAELIEQYRISAPDERDYLHSITPLREQAVTTLSTLLNARFPGQVINPDNVLIPVRFELEGHIQTLTDFALRHLPELSADEIRPRSRTATPLPTAMDGNAVVQMVRQLDLNSLYQPLLSTHLESQTDDAHERRRLFCRQLRWQVLQHAHEQKLDERLSASAWSFIQQVFDMPDALARAAVSGVTAIIRPLELIATPGAALAKALGCYLIGPQAGASGPSILYAPYSPKHVLKEYSSEAALLNEFTTPGALQEWVVGQLEAPHQATYRNLLQQRWRPETSEIRLGASAIVGNLLNRLFVDNTGMLKRMLACQFTQGSKTQWDAGAGLLTRGIANGLQFMAGKLSYPLVVWRSYKLFKTSAEDLQQHRWQHALRTFVGGVAELASLRTELDRLLPQPPAPKEQPTLKQWLEAPLPPAPALATLDLTAPDRTHLQTFEHHDVALTDLKQSPKTQVYRDDASNRNFVPVAGKVYPVKSAGEQWRVSSGEQHGPYVKRNAQGDWVLDLDGHQPRYGKTLSRYAGRVQTQVSERQAINIEAVGMREIAALSSWKAQCIDEALNVATYYTVTCKRNLLHFADLLDPFSRLGRFLGELFGVVTLNPNQVKRIEQRIDEVLNELVNHTLIGPDSKRFVTGTHRSSPQENYAFVIPADAQQKIYLLDRFFDPAMDVYQNRLTTPFDISAHARATVLIHEITHLKSLTEDLAYLETMRPFADLINVNITGAELMKTDLTHVRETALSTLTPATMLFKTWDEFSQQWKDFGSSGEEGTSGSVLKHKVLNTTGARSLDDARVIFMSNVDKRIDTILANADSVTYLISHLGRELDAGA</sequence>
<dbReference type="Gene3D" id="3.40.390.10">
    <property type="entry name" value="Collagenase (Catalytic Domain)"/>
    <property type="match status" value="1"/>
</dbReference>
<reference evidence="2 3" key="1">
    <citation type="submission" date="2015-06" db="EMBL/GenBank/DDBJ databases">
        <title>Draft genome sequence of an Antarctic Pseudomonas sp. strain KG01 with full potential for biotechnological applications.</title>
        <authorList>
            <person name="Pavlov M.S."/>
            <person name="Lira F."/>
            <person name="Martinez J.L."/>
            <person name="Marshall S.H."/>
        </authorList>
    </citation>
    <scope>NUCLEOTIDE SEQUENCE [LARGE SCALE GENOMIC DNA]</scope>
    <source>
        <strain evidence="2 3">KG01</strain>
    </source>
</reference>
<dbReference type="OrthoDB" id="7032306at2"/>
<evidence type="ECO:0000313" key="3">
    <source>
        <dbReference type="Proteomes" id="UP000037551"/>
    </source>
</evidence>
<dbReference type="Proteomes" id="UP000037551">
    <property type="component" value="Unassembled WGS sequence"/>
</dbReference>
<feature type="domain" description="Dermonecrotic toxin N-terminal" evidence="1">
    <location>
        <begin position="924"/>
        <end position="1144"/>
    </location>
</feature>
<accession>A0A0J8FVK9</accession>
<dbReference type="Pfam" id="PF20178">
    <property type="entry name" value="ToxA_N"/>
    <property type="match status" value="1"/>
</dbReference>
<dbReference type="RefSeq" id="WP_048727897.1">
    <property type="nucleotide sequence ID" value="NZ_LFMW01000012.1"/>
</dbReference>
<dbReference type="InterPro" id="IPR024079">
    <property type="entry name" value="MetalloPept_cat_dom_sf"/>
</dbReference>
<dbReference type="PATRIC" id="fig|1674920.3.peg.2233"/>
<dbReference type="EMBL" id="LFMW01000012">
    <property type="protein sequence ID" value="KMT54275.1"/>
    <property type="molecule type" value="Genomic_DNA"/>
</dbReference>
<organism evidence="2 3">
    <name type="scientific">Pseudomonas fildesensis</name>
    <dbReference type="NCBI Taxonomy" id="1674920"/>
    <lineage>
        <taxon>Bacteria</taxon>
        <taxon>Pseudomonadati</taxon>
        <taxon>Pseudomonadota</taxon>
        <taxon>Gammaproteobacteria</taxon>
        <taxon>Pseudomonadales</taxon>
        <taxon>Pseudomonadaceae</taxon>
        <taxon>Pseudomonas</taxon>
    </lineage>
</organism>
<keyword evidence="3" id="KW-1185">Reference proteome</keyword>
<dbReference type="GO" id="GO:0008237">
    <property type="term" value="F:metallopeptidase activity"/>
    <property type="evidence" value="ECO:0007669"/>
    <property type="project" value="InterPro"/>
</dbReference>
<name>A0A0J8FVK9_9PSED</name>
<proteinExistence type="predicted"/>
<dbReference type="STRING" id="1674920.ACR52_19220"/>
<comment type="caution">
    <text evidence="2">The sequence shown here is derived from an EMBL/GenBank/DDBJ whole genome shotgun (WGS) entry which is preliminary data.</text>
</comment>
<dbReference type="InterPro" id="IPR046673">
    <property type="entry name" value="ToxA_N"/>
</dbReference>
<evidence type="ECO:0000313" key="2">
    <source>
        <dbReference type="EMBL" id="KMT54275.1"/>
    </source>
</evidence>
<evidence type="ECO:0000259" key="1">
    <source>
        <dbReference type="Pfam" id="PF20178"/>
    </source>
</evidence>
<gene>
    <name evidence="2" type="ORF">ACR52_19220</name>
</gene>
<protein>
    <recommendedName>
        <fullName evidence="1">Dermonecrotic toxin N-terminal domain-containing protein</fullName>
    </recommendedName>
</protein>